<keyword evidence="2 8" id="KW-1003">Cell membrane</keyword>
<dbReference type="InterPro" id="IPR045378">
    <property type="entry name" value="LNT_N"/>
</dbReference>
<keyword evidence="7 8" id="KW-0012">Acyltransferase</keyword>
<evidence type="ECO:0000259" key="10">
    <source>
        <dbReference type="PROSITE" id="PS50263"/>
    </source>
</evidence>
<dbReference type="InterPro" id="IPR004563">
    <property type="entry name" value="Apolipo_AcylTrfase"/>
</dbReference>
<dbReference type="InterPro" id="IPR036526">
    <property type="entry name" value="C-N_Hydrolase_sf"/>
</dbReference>
<evidence type="ECO:0000256" key="6">
    <source>
        <dbReference type="ARBA" id="ARBA00023136"/>
    </source>
</evidence>
<dbReference type="PANTHER" id="PTHR38686">
    <property type="entry name" value="APOLIPOPROTEIN N-ACYLTRANSFERASE"/>
    <property type="match status" value="1"/>
</dbReference>
<dbReference type="InterPro" id="IPR003010">
    <property type="entry name" value="C-N_Hydrolase"/>
</dbReference>
<dbReference type="Proteomes" id="UP001056336">
    <property type="component" value="Chromosome"/>
</dbReference>
<feature type="transmembrane region" description="Helical" evidence="8">
    <location>
        <begin position="141"/>
        <end position="167"/>
    </location>
</feature>
<evidence type="ECO:0000256" key="2">
    <source>
        <dbReference type="ARBA" id="ARBA00022475"/>
    </source>
</evidence>
<gene>
    <name evidence="8 11" type="primary">lnt</name>
    <name evidence="11" type="ORF">M6D93_10125</name>
</gene>
<keyword evidence="6 8" id="KW-0472">Membrane</keyword>
<evidence type="ECO:0000256" key="4">
    <source>
        <dbReference type="ARBA" id="ARBA00022692"/>
    </source>
</evidence>
<reference evidence="11" key="2">
    <citation type="submission" date="2022-05" db="EMBL/GenBank/DDBJ databases">
        <authorList>
            <person name="Kim J.-S."/>
            <person name="Lee K."/>
            <person name="Suh M."/>
            <person name="Eom M."/>
            <person name="Kim J.-S."/>
            <person name="Kim D.-S."/>
            <person name="Ko S.-H."/>
            <person name="Shin Y."/>
            <person name="Lee J.-S."/>
        </authorList>
    </citation>
    <scope>NUCLEOTIDE SEQUENCE</scope>
    <source>
        <strain evidence="11">N237</strain>
    </source>
</reference>
<feature type="transmembrane region" description="Helical" evidence="8">
    <location>
        <begin position="204"/>
        <end position="224"/>
    </location>
</feature>
<evidence type="ECO:0000256" key="5">
    <source>
        <dbReference type="ARBA" id="ARBA00022989"/>
    </source>
</evidence>
<evidence type="ECO:0000313" key="12">
    <source>
        <dbReference type="Proteomes" id="UP001056336"/>
    </source>
</evidence>
<keyword evidence="3 8" id="KW-0808">Transferase</keyword>
<name>A0ABY4QTI1_9ACTN</name>
<keyword evidence="5 8" id="KW-1133">Transmembrane helix</keyword>
<dbReference type="EC" id="2.3.1.269" evidence="8"/>
<dbReference type="HAMAP" id="MF_01148">
    <property type="entry name" value="Lnt"/>
    <property type="match status" value="1"/>
</dbReference>
<dbReference type="NCBIfam" id="TIGR00546">
    <property type="entry name" value="lnt"/>
    <property type="match status" value="1"/>
</dbReference>
<organism evidence="11 12">
    <name type="scientific">Jatrophihabitans telluris</name>
    <dbReference type="NCBI Taxonomy" id="2038343"/>
    <lineage>
        <taxon>Bacteria</taxon>
        <taxon>Bacillati</taxon>
        <taxon>Actinomycetota</taxon>
        <taxon>Actinomycetes</taxon>
        <taxon>Jatrophihabitantales</taxon>
        <taxon>Jatrophihabitantaceae</taxon>
        <taxon>Jatrophihabitans</taxon>
    </lineage>
</organism>
<feature type="transmembrane region" description="Helical" evidence="8">
    <location>
        <begin position="75"/>
        <end position="96"/>
    </location>
</feature>
<reference evidence="11" key="1">
    <citation type="journal article" date="2018" name="Int. J. Syst. Evol. Microbiol.">
        <title>Jatrophihabitans telluris sp. nov., isolated from sediment soil of lava forest wetlands and the emended description of the genus Jatrophihabitans.</title>
        <authorList>
            <person name="Lee K.C."/>
            <person name="Suh M.K."/>
            <person name="Eom M.K."/>
            <person name="Kim K.K."/>
            <person name="Kim J.S."/>
            <person name="Kim D.S."/>
            <person name="Ko S.H."/>
            <person name="Shin Y.K."/>
            <person name="Lee J.S."/>
        </authorList>
    </citation>
    <scope>NUCLEOTIDE SEQUENCE</scope>
    <source>
        <strain evidence="11">N237</strain>
    </source>
</reference>
<comment type="similarity">
    <text evidence="8">Belongs to the CN hydrolase family. Apolipoprotein N-acyltransferase subfamily.</text>
</comment>
<comment type="subcellular location">
    <subcellularLocation>
        <location evidence="1 8">Cell membrane</location>
        <topology evidence="1 8">Multi-pass membrane protein</topology>
    </subcellularLocation>
</comment>
<evidence type="ECO:0000256" key="1">
    <source>
        <dbReference type="ARBA" id="ARBA00004651"/>
    </source>
</evidence>
<accession>A0ABY4QTI1</accession>
<feature type="domain" description="CN hydrolase" evidence="10">
    <location>
        <begin position="233"/>
        <end position="492"/>
    </location>
</feature>
<feature type="transmembrane region" description="Helical" evidence="8">
    <location>
        <begin position="508"/>
        <end position="525"/>
    </location>
</feature>
<evidence type="ECO:0000256" key="9">
    <source>
        <dbReference type="SAM" id="MobiDB-lite"/>
    </source>
</evidence>
<proteinExistence type="inferred from homology"/>
<feature type="transmembrane region" description="Helical" evidence="8">
    <location>
        <begin position="46"/>
        <end position="63"/>
    </location>
</feature>
<comment type="pathway">
    <text evidence="8">Protein modification; lipoprotein biosynthesis (N-acyl transfer).</text>
</comment>
<keyword evidence="4 8" id="KW-0812">Transmembrane</keyword>
<evidence type="ECO:0000256" key="3">
    <source>
        <dbReference type="ARBA" id="ARBA00022679"/>
    </source>
</evidence>
<evidence type="ECO:0000256" key="8">
    <source>
        <dbReference type="HAMAP-Rule" id="MF_01148"/>
    </source>
</evidence>
<evidence type="ECO:0000313" key="11">
    <source>
        <dbReference type="EMBL" id="UQX86668.1"/>
    </source>
</evidence>
<comment type="function">
    <text evidence="8">Catalyzes the phospholipid dependent N-acylation of the N-terminal cysteine of apolipoprotein, the last step in lipoprotein maturation.</text>
</comment>
<dbReference type="Gene3D" id="3.60.110.10">
    <property type="entry name" value="Carbon-nitrogen hydrolase"/>
    <property type="match status" value="1"/>
</dbReference>
<dbReference type="Pfam" id="PF00795">
    <property type="entry name" value="CN_hydrolase"/>
    <property type="match status" value="1"/>
</dbReference>
<dbReference type="PROSITE" id="PS50263">
    <property type="entry name" value="CN_HYDROLASE"/>
    <property type="match status" value="1"/>
</dbReference>
<dbReference type="Pfam" id="PF20154">
    <property type="entry name" value="LNT_N"/>
    <property type="match status" value="1"/>
</dbReference>
<feature type="region of interest" description="Disordered" evidence="9">
    <location>
        <begin position="172"/>
        <end position="192"/>
    </location>
</feature>
<protein>
    <recommendedName>
        <fullName evidence="8">Apolipoprotein N-acyltransferase</fullName>
        <shortName evidence="8">ALP N-acyltransferase</shortName>
        <ecNumber evidence="8">2.3.1.269</ecNumber>
    </recommendedName>
</protein>
<comment type="catalytic activity">
    <reaction evidence="8">
        <text>N-terminal S-1,2-diacyl-sn-glyceryl-L-cysteinyl-[lipoprotein] + a glycerophospholipid = N-acyl-S-1,2-diacyl-sn-glyceryl-L-cysteinyl-[lipoprotein] + a 2-acyl-sn-glycero-3-phospholipid + H(+)</text>
        <dbReference type="Rhea" id="RHEA:48228"/>
        <dbReference type="Rhea" id="RHEA-COMP:14681"/>
        <dbReference type="Rhea" id="RHEA-COMP:14684"/>
        <dbReference type="ChEBI" id="CHEBI:15378"/>
        <dbReference type="ChEBI" id="CHEBI:136912"/>
        <dbReference type="ChEBI" id="CHEBI:140656"/>
        <dbReference type="ChEBI" id="CHEBI:140657"/>
        <dbReference type="ChEBI" id="CHEBI:140660"/>
        <dbReference type="EC" id="2.3.1.269"/>
    </reaction>
</comment>
<sequence length="548" mass="58026">MRIRVPAAFIAGLIGVFAFPPFGLWPLAFVSTAGLSIVVHGRRPRQGAWLGLAFGAGLFGPMLHWTATFVGSAPWLILVFSQTWYVAALGAALPVLQRRRLGPLWAAAGWVGEEALRDRLPFGGFPWGRWAFSQSVSPLKWFAALGGAPLVTFSVALIGCCLARAVLGVRDPGSARDQGSPPDPLSSPDTAHPRGSWFARPARLVPAAGAVTVLALGLALWLPLHPTGTPRSTTIAAIQGDVPDRGLEFNARRRQVLDNHVAQTMKLAAQIKAGTVPKPSLVLWPENASDIDPTTNQDAAGEIQQATDAVGVPILVGALLDGPGPTHVTNAGIVWLPSSSTTPGPGQRYVKRHPVPFGEYMPLRSIARKITSKVDLVARDMVAGSGNGLLTQTPYPVGDVICFEVAYDSLVRSSVRAGAQMLVIQTNNATFGHSGETYQQLAMSRLRAVEHDRSVVQVATSGKSAVIAPDGSVRQESGPLFTADVIVQSVQLRTTTTLATRLGAVPEWLFTALALLGIALTVIPASRRRARVTSLVPAASSMPDKEDG</sequence>
<comment type="caution">
    <text evidence="8">Lacks conserved residue(s) required for the propagation of feature annotation.</text>
</comment>
<dbReference type="EMBL" id="CP097332">
    <property type="protein sequence ID" value="UQX86668.1"/>
    <property type="molecule type" value="Genomic_DNA"/>
</dbReference>
<keyword evidence="12" id="KW-1185">Reference proteome</keyword>
<dbReference type="SUPFAM" id="SSF56317">
    <property type="entry name" value="Carbon-nitrogen hydrolase"/>
    <property type="match status" value="1"/>
</dbReference>
<evidence type="ECO:0000256" key="7">
    <source>
        <dbReference type="ARBA" id="ARBA00023315"/>
    </source>
</evidence>
<dbReference type="CDD" id="cd07571">
    <property type="entry name" value="ALP_N-acyl_transferase"/>
    <property type="match status" value="1"/>
</dbReference>
<dbReference type="PANTHER" id="PTHR38686:SF1">
    <property type="entry name" value="APOLIPOPROTEIN N-ACYLTRANSFERASE"/>
    <property type="match status" value="1"/>
</dbReference>